<dbReference type="InterPro" id="IPR003615">
    <property type="entry name" value="HNH_nuc"/>
</dbReference>
<keyword evidence="2" id="KW-0540">Nuclease</keyword>
<keyword evidence="2" id="KW-0255">Endonuclease</keyword>
<sequence>MPTSRHGRLFRNRQIKADGSDADGNGILLRADLHKLFDADLLAIDPADGAVWLHSSCREEYEELRGCPLRCGERGGTRGLRGAMVNALPRLNSRPTNLASLNEWWSRE</sequence>
<feature type="domain" description="HNH nuclease" evidence="1">
    <location>
        <begin position="4"/>
        <end position="45"/>
    </location>
</feature>
<keyword evidence="3" id="KW-1185">Reference proteome</keyword>
<protein>
    <submittedName>
        <fullName evidence="2">HNH endonuclease</fullName>
    </submittedName>
</protein>
<gene>
    <name evidence="2" type="ORF">E5A73_20735</name>
</gene>
<name>A0A4V3QY26_9SPHN</name>
<dbReference type="GO" id="GO:0004519">
    <property type="term" value="F:endonuclease activity"/>
    <property type="evidence" value="ECO:0007669"/>
    <property type="project" value="UniProtKB-KW"/>
</dbReference>
<keyword evidence="2" id="KW-0378">Hydrolase</keyword>
<dbReference type="Pfam" id="PF13391">
    <property type="entry name" value="HNH_2"/>
    <property type="match status" value="1"/>
</dbReference>
<accession>A0A4V3QY26</accession>
<evidence type="ECO:0000313" key="2">
    <source>
        <dbReference type="EMBL" id="TGX48732.1"/>
    </source>
</evidence>
<dbReference type="OrthoDB" id="7181882at2"/>
<dbReference type="EMBL" id="SRXT01000010">
    <property type="protein sequence ID" value="TGX48732.1"/>
    <property type="molecule type" value="Genomic_DNA"/>
</dbReference>
<dbReference type="RefSeq" id="WP_135965768.1">
    <property type="nucleotide sequence ID" value="NZ_SRXT01000010.1"/>
</dbReference>
<dbReference type="Proteomes" id="UP000306147">
    <property type="component" value="Unassembled WGS sequence"/>
</dbReference>
<reference evidence="2 3" key="1">
    <citation type="submission" date="2019-04" db="EMBL/GenBank/DDBJ databases">
        <title>Sphingomonas psychrotolerans sp. nov., isolated from soil in the Tianshan Mountains, Xinjiang, China.</title>
        <authorList>
            <person name="Luo Y."/>
            <person name="Sheng H."/>
        </authorList>
    </citation>
    <scope>NUCLEOTIDE SEQUENCE [LARGE SCALE GENOMIC DNA]</scope>
    <source>
        <strain evidence="2 3">ZFGT-11</strain>
    </source>
</reference>
<dbReference type="AlphaFoldDB" id="A0A4V3QY26"/>
<proteinExistence type="predicted"/>
<comment type="caution">
    <text evidence="2">The sequence shown here is derived from an EMBL/GenBank/DDBJ whole genome shotgun (WGS) entry which is preliminary data.</text>
</comment>
<evidence type="ECO:0000313" key="3">
    <source>
        <dbReference type="Proteomes" id="UP000306147"/>
    </source>
</evidence>
<evidence type="ECO:0000259" key="1">
    <source>
        <dbReference type="Pfam" id="PF13391"/>
    </source>
</evidence>
<organism evidence="2 3">
    <name type="scientific">Sphingomonas gei</name>
    <dbReference type="NCBI Taxonomy" id="1395960"/>
    <lineage>
        <taxon>Bacteria</taxon>
        <taxon>Pseudomonadati</taxon>
        <taxon>Pseudomonadota</taxon>
        <taxon>Alphaproteobacteria</taxon>
        <taxon>Sphingomonadales</taxon>
        <taxon>Sphingomonadaceae</taxon>
        <taxon>Sphingomonas</taxon>
    </lineage>
</organism>